<proteinExistence type="predicted"/>
<evidence type="ECO:0000313" key="1">
    <source>
        <dbReference type="EMBL" id="KIM37636.1"/>
    </source>
</evidence>
<evidence type="ECO:0000313" key="2">
    <source>
        <dbReference type="Proteomes" id="UP000053424"/>
    </source>
</evidence>
<sequence length="65" mass="7316">MRKTQLRGCPKIFLGPNPISDRQPELIQNPTVGANTEIWKLFRMADTWQANLNGHIGPPNDGDFV</sequence>
<organism evidence="1 2">
    <name type="scientific">Hebeloma cylindrosporum</name>
    <dbReference type="NCBI Taxonomy" id="76867"/>
    <lineage>
        <taxon>Eukaryota</taxon>
        <taxon>Fungi</taxon>
        <taxon>Dikarya</taxon>
        <taxon>Basidiomycota</taxon>
        <taxon>Agaricomycotina</taxon>
        <taxon>Agaricomycetes</taxon>
        <taxon>Agaricomycetidae</taxon>
        <taxon>Agaricales</taxon>
        <taxon>Agaricineae</taxon>
        <taxon>Hymenogastraceae</taxon>
        <taxon>Hebeloma</taxon>
    </lineage>
</organism>
<name>A0A0C3C211_HEBCY</name>
<dbReference type="EMBL" id="KN831796">
    <property type="protein sequence ID" value="KIM37636.1"/>
    <property type="molecule type" value="Genomic_DNA"/>
</dbReference>
<dbReference type="HOGENOM" id="CLU_2849930_0_0_1"/>
<protein>
    <submittedName>
        <fullName evidence="1">Uncharacterized protein</fullName>
    </submittedName>
</protein>
<keyword evidence="2" id="KW-1185">Reference proteome</keyword>
<accession>A0A0C3C211</accession>
<reference evidence="2" key="2">
    <citation type="submission" date="2015-01" db="EMBL/GenBank/DDBJ databases">
        <title>Evolutionary Origins and Diversification of the Mycorrhizal Mutualists.</title>
        <authorList>
            <consortium name="DOE Joint Genome Institute"/>
            <consortium name="Mycorrhizal Genomics Consortium"/>
            <person name="Kohler A."/>
            <person name="Kuo A."/>
            <person name="Nagy L.G."/>
            <person name="Floudas D."/>
            <person name="Copeland A."/>
            <person name="Barry K.W."/>
            <person name="Cichocki N."/>
            <person name="Veneault-Fourrey C."/>
            <person name="LaButti K."/>
            <person name="Lindquist E.A."/>
            <person name="Lipzen A."/>
            <person name="Lundell T."/>
            <person name="Morin E."/>
            <person name="Murat C."/>
            <person name="Riley R."/>
            <person name="Ohm R."/>
            <person name="Sun H."/>
            <person name="Tunlid A."/>
            <person name="Henrissat B."/>
            <person name="Grigoriev I.V."/>
            <person name="Hibbett D.S."/>
            <person name="Martin F."/>
        </authorList>
    </citation>
    <scope>NUCLEOTIDE SEQUENCE [LARGE SCALE GENOMIC DNA]</scope>
    <source>
        <strain evidence="2">h7</strain>
    </source>
</reference>
<dbReference type="Proteomes" id="UP000053424">
    <property type="component" value="Unassembled WGS sequence"/>
</dbReference>
<dbReference type="AlphaFoldDB" id="A0A0C3C211"/>
<reference evidence="1 2" key="1">
    <citation type="submission" date="2014-04" db="EMBL/GenBank/DDBJ databases">
        <authorList>
            <consortium name="DOE Joint Genome Institute"/>
            <person name="Kuo A."/>
            <person name="Gay G."/>
            <person name="Dore J."/>
            <person name="Kohler A."/>
            <person name="Nagy L.G."/>
            <person name="Floudas D."/>
            <person name="Copeland A."/>
            <person name="Barry K.W."/>
            <person name="Cichocki N."/>
            <person name="Veneault-Fourrey C."/>
            <person name="LaButti K."/>
            <person name="Lindquist E.A."/>
            <person name="Lipzen A."/>
            <person name="Lundell T."/>
            <person name="Morin E."/>
            <person name="Murat C."/>
            <person name="Sun H."/>
            <person name="Tunlid A."/>
            <person name="Henrissat B."/>
            <person name="Grigoriev I.V."/>
            <person name="Hibbett D.S."/>
            <person name="Martin F."/>
            <person name="Nordberg H.P."/>
            <person name="Cantor M.N."/>
            <person name="Hua S.X."/>
        </authorList>
    </citation>
    <scope>NUCLEOTIDE SEQUENCE [LARGE SCALE GENOMIC DNA]</scope>
    <source>
        <strain evidence="2">h7</strain>
    </source>
</reference>
<gene>
    <name evidence="1" type="ORF">M413DRAFT_448422</name>
</gene>